<gene>
    <name evidence="1" type="ORF">XENOCAPTIV_005428</name>
</gene>
<reference evidence="1 2" key="1">
    <citation type="submission" date="2021-06" db="EMBL/GenBank/DDBJ databases">
        <authorList>
            <person name="Palmer J.M."/>
        </authorList>
    </citation>
    <scope>NUCLEOTIDE SEQUENCE [LARGE SCALE GENOMIC DNA]</scope>
    <source>
        <strain evidence="1 2">XC_2019</strain>
        <tissue evidence="1">Muscle</tissue>
    </source>
</reference>
<accession>A0ABV0Q943</accession>
<proteinExistence type="predicted"/>
<comment type="caution">
    <text evidence="1">The sequence shown here is derived from an EMBL/GenBank/DDBJ whole genome shotgun (WGS) entry which is preliminary data.</text>
</comment>
<keyword evidence="2" id="KW-1185">Reference proteome</keyword>
<evidence type="ECO:0000313" key="1">
    <source>
        <dbReference type="EMBL" id="MEQ2191992.1"/>
    </source>
</evidence>
<protein>
    <submittedName>
        <fullName evidence="1">Uncharacterized protein</fullName>
    </submittedName>
</protein>
<sequence>MLFYLKMMYSGYDSAWLLHHRRLGPQRAVRTVDLEWMWKERASRSSNPVCCCVTSFVSFTCFVLSSPSRSSSTLVASSWPAIRFCRSACTARTYWNLTSKASSRSSNFSRIDADILLHISCRPEHRLLVRPWAHWNGWCEYQRLQH</sequence>
<organism evidence="1 2">
    <name type="scientific">Xenoophorus captivus</name>
    <dbReference type="NCBI Taxonomy" id="1517983"/>
    <lineage>
        <taxon>Eukaryota</taxon>
        <taxon>Metazoa</taxon>
        <taxon>Chordata</taxon>
        <taxon>Craniata</taxon>
        <taxon>Vertebrata</taxon>
        <taxon>Euteleostomi</taxon>
        <taxon>Actinopterygii</taxon>
        <taxon>Neopterygii</taxon>
        <taxon>Teleostei</taxon>
        <taxon>Neoteleostei</taxon>
        <taxon>Acanthomorphata</taxon>
        <taxon>Ovalentaria</taxon>
        <taxon>Atherinomorphae</taxon>
        <taxon>Cyprinodontiformes</taxon>
        <taxon>Goodeidae</taxon>
        <taxon>Xenoophorus</taxon>
    </lineage>
</organism>
<name>A0ABV0Q943_9TELE</name>
<dbReference type="EMBL" id="JAHRIN010001586">
    <property type="protein sequence ID" value="MEQ2191992.1"/>
    <property type="molecule type" value="Genomic_DNA"/>
</dbReference>
<evidence type="ECO:0000313" key="2">
    <source>
        <dbReference type="Proteomes" id="UP001434883"/>
    </source>
</evidence>
<dbReference type="Proteomes" id="UP001434883">
    <property type="component" value="Unassembled WGS sequence"/>
</dbReference>